<keyword evidence="6" id="KW-1185">Reference proteome</keyword>
<dbReference type="InterPro" id="IPR036318">
    <property type="entry name" value="FAD-bd_PCMH-like_sf"/>
</dbReference>
<evidence type="ECO:0000256" key="3">
    <source>
        <dbReference type="ARBA" id="ARBA00023002"/>
    </source>
</evidence>
<dbReference type="Gene3D" id="3.30.390.50">
    <property type="entry name" value="CO dehydrogenase flavoprotein, C-terminal domain"/>
    <property type="match status" value="1"/>
</dbReference>
<name>A0A3L7AKQ6_9HYPH</name>
<dbReference type="SUPFAM" id="SSF56176">
    <property type="entry name" value="FAD-binding/transporter-associated domain-like"/>
    <property type="match status" value="1"/>
</dbReference>
<dbReference type="Pfam" id="PF03450">
    <property type="entry name" value="CO_deh_flav_C"/>
    <property type="match status" value="1"/>
</dbReference>
<proteinExistence type="predicted"/>
<dbReference type="InterPro" id="IPR051312">
    <property type="entry name" value="Diverse_Substr_Oxidored"/>
</dbReference>
<dbReference type="InterPro" id="IPR002346">
    <property type="entry name" value="Mopterin_DH_FAD-bd"/>
</dbReference>
<dbReference type="RefSeq" id="WP_121621968.1">
    <property type="nucleotide sequence ID" value="NZ_JACIIW010000003.1"/>
</dbReference>
<dbReference type="Pfam" id="PF00941">
    <property type="entry name" value="FAD_binding_5"/>
    <property type="match status" value="1"/>
</dbReference>
<dbReference type="InterPro" id="IPR036683">
    <property type="entry name" value="CO_DH_flav_C_dom_sf"/>
</dbReference>
<dbReference type="PROSITE" id="PS51387">
    <property type="entry name" value="FAD_PCMH"/>
    <property type="match status" value="1"/>
</dbReference>
<dbReference type="PANTHER" id="PTHR42659">
    <property type="entry name" value="XANTHINE DEHYDROGENASE SUBUNIT C-RELATED"/>
    <property type="match status" value="1"/>
</dbReference>
<dbReference type="SMART" id="SM01092">
    <property type="entry name" value="CO_deh_flav_C"/>
    <property type="match status" value="1"/>
</dbReference>
<keyword evidence="3" id="KW-0560">Oxidoreductase</keyword>
<evidence type="ECO:0000256" key="1">
    <source>
        <dbReference type="ARBA" id="ARBA00022630"/>
    </source>
</evidence>
<evidence type="ECO:0000313" key="6">
    <source>
        <dbReference type="Proteomes" id="UP000269692"/>
    </source>
</evidence>
<dbReference type="Gene3D" id="3.30.465.10">
    <property type="match status" value="1"/>
</dbReference>
<dbReference type="Gene3D" id="3.30.43.10">
    <property type="entry name" value="Uridine Diphospho-n-acetylenolpyruvylglucosamine Reductase, domain 2"/>
    <property type="match status" value="1"/>
</dbReference>
<dbReference type="InterPro" id="IPR016167">
    <property type="entry name" value="FAD-bd_PCMH_sub1"/>
</dbReference>
<dbReference type="AlphaFoldDB" id="A0A3L7AKQ6"/>
<keyword evidence="1" id="KW-0285">Flavoprotein</keyword>
<dbReference type="InterPro" id="IPR016169">
    <property type="entry name" value="FAD-bd_PCMH_sub2"/>
</dbReference>
<dbReference type="PANTHER" id="PTHR42659:SF2">
    <property type="entry name" value="XANTHINE DEHYDROGENASE SUBUNIT C-RELATED"/>
    <property type="match status" value="1"/>
</dbReference>
<dbReference type="InterPro" id="IPR005107">
    <property type="entry name" value="CO_DH_flav_C"/>
</dbReference>
<protein>
    <submittedName>
        <fullName evidence="5">Xanthine dehydrogenase family protein subunit M</fullName>
    </submittedName>
</protein>
<keyword evidence="2" id="KW-0274">FAD</keyword>
<dbReference type="Proteomes" id="UP000269692">
    <property type="component" value="Unassembled WGS sequence"/>
</dbReference>
<dbReference type="EMBL" id="RCTF01000002">
    <property type="protein sequence ID" value="RLP81116.1"/>
    <property type="molecule type" value="Genomic_DNA"/>
</dbReference>
<organism evidence="5 6">
    <name type="scientific">Xanthobacter tagetidis</name>
    <dbReference type="NCBI Taxonomy" id="60216"/>
    <lineage>
        <taxon>Bacteria</taxon>
        <taxon>Pseudomonadati</taxon>
        <taxon>Pseudomonadota</taxon>
        <taxon>Alphaproteobacteria</taxon>
        <taxon>Hyphomicrobiales</taxon>
        <taxon>Xanthobacteraceae</taxon>
        <taxon>Xanthobacter</taxon>
    </lineage>
</organism>
<evidence type="ECO:0000259" key="4">
    <source>
        <dbReference type="PROSITE" id="PS51387"/>
    </source>
</evidence>
<reference evidence="5 6" key="1">
    <citation type="submission" date="2018-10" db="EMBL/GenBank/DDBJ databases">
        <title>Xanthobacter tagetidis genome sequencing and assembly.</title>
        <authorList>
            <person name="Maclea K.S."/>
            <person name="Goen A.E."/>
            <person name="Fatima S.A."/>
        </authorList>
    </citation>
    <scope>NUCLEOTIDE SEQUENCE [LARGE SCALE GENOMIC DNA]</scope>
    <source>
        <strain evidence="5 6">ATCC 700314</strain>
    </source>
</reference>
<dbReference type="GO" id="GO:0016491">
    <property type="term" value="F:oxidoreductase activity"/>
    <property type="evidence" value="ECO:0007669"/>
    <property type="project" value="UniProtKB-KW"/>
</dbReference>
<dbReference type="GO" id="GO:0071949">
    <property type="term" value="F:FAD binding"/>
    <property type="evidence" value="ECO:0007669"/>
    <property type="project" value="InterPro"/>
</dbReference>
<dbReference type="InterPro" id="IPR016166">
    <property type="entry name" value="FAD-bd_PCMH"/>
</dbReference>
<feature type="domain" description="FAD-binding PCMH-type" evidence="4">
    <location>
        <begin position="1"/>
        <end position="177"/>
    </location>
</feature>
<dbReference type="OrthoDB" id="9793944at2"/>
<dbReference type="SUPFAM" id="SSF55447">
    <property type="entry name" value="CO dehydrogenase flavoprotein C-terminal domain-like"/>
    <property type="match status" value="1"/>
</dbReference>
<evidence type="ECO:0000256" key="2">
    <source>
        <dbReference type="ARBA" id="ARBA00022827"/>
    </source>
</evidence>
<gene>
    <name evidence="5" type="ORF">D9R14_03740</name>
</gene>
<sequence length="296" mass="31359">MKAPVFDYRAPRSLAEATAILRDAGPDGRVLAGGQSLMPMMNMRIVAPGVLVDINRIEELARLDADGGTLRVGALVRHVDILHSPLVKAGWPLMSEATAYVAHPAIRNRGTTCGSVAHNDPAAEHPSVLLTLGGSVVIASAEGRREVKAEDFLQGLMTTALEPGEMIVELRYPPVRPGTGWAFVEFSRRLGDFALGGAAALLTLRGGVCEEARLTLVGMGEGPVRVTAAEALLAGQRIDEGTAPELFEAAVQLARRAVDPTDDVHAGAGYRRHLAGVMARRALARALLRSGRTHHA</sequence>
<evidence type="ECO:0000313" key="5">
    <source>
        <dbReference type="EMBL" id="RLP81116.1"/>
    </source>
</evidence>
<accession>A0A3L7AKQ6</accession>
<comment type="caution">
    <text evidence="5">The sequence shown here is derived from an EMBL/GenBank/DDBJ whole genome shotgun (WGS) entry which is preliminary data.</text>
</comment>